<evidence type="ECO:0000313" key="3">
    <source>
        <dbReference type="Proteomes" id="UP000176850"/>
    </source>
</evidence>
<evidence type="ECO:0000313" key="2">
    <source>
        <dbReference type="EMBL" id="OGK18541.1"/>
    </source>
</evidence>
<dbReference type="GO" id="GO:0008757">
    <property type="term" value="F:S-adenosylmethionine-dependent methyltransferase activity"/>
    <property type="evidence" value="ECO:0007669"/>
    <property type="project" value="InterPro"/>
</dbReference>
<dbReference type="InterPro" id="IPR029063">
    <property type="entry name" value="SAM-dependent_MTases_sf"/>
</dbReference>
<accession>A0A1F7GI59</accession>
<dbReference type="PANTHER" id="PTHR43861:SF1">
    <property type="entry name" value="TRANS-ACONITATE 2-METHYLTRANSFERASE"/>
    <property type="match status" value="1"/>
</dbReference>
<dbReference type="Proteomes" id="UP000176850">
    <property type="component" value="Unassembled WGS sequence"/>
</dbReference>
<sequence>MKHSLSEKVLPKRVREILASEIDPAFSLRARFIAHELFTKKPKSVLDAGCGRGFYVNLASYAPFIKKIDGIDINEKYLERARILEKRDKRVTIHQGSIYKLPFKDKSFDFIVASEILEHLSDDRKALVELYRVLKKDGILVITVPNTNFPFLWDPLNWILMRVFNMHINKNMWWLAGIWADHERLYSEREINTLLSSTFHVLSSQLIVHWCFPFSHFLLYGIGKNVVENFGGTSFDRFDFEKEKPVSKLLARIFSLPSTILDTRFPRKSTMNIVISARKD</sequence>
<dbReference type="Pfam" id="PF08241">
    <property type="entry name" value="Methyltransf_11"/>
    <property type="match status" value="1"/>
</dbReference>
<dbReference type="PANTHER" id="PTHR43861">
    <property type="entry name" value="TRANS-ACONITATE 2-METHYLTRANSFERASE-RELATED"/>
    <property type="match status" value="1"/>
</dbReference>
<organism evidence="2 3">
    <name type="scientific">Candidatus Roizmanbacteria bacterium RIFCSPHIGHO2_01_FULL_39_24</name>
    <dbReference type="NCBI Taxonomy" id="1802032"/>
    <lineage>
        <taxon>Bacteria</taxon>
        <taxon>Candidatus Roizmaniibacteriota</taxon>
    </lineage>
</organism>
<reference evidence="2 3" key="1">
    <citation type="journal article" date="2016" name="Nat. Commun.">
        <title>Thousands of microbial genomes shed light on interconnected biogeochemical processes in an aquifer system.</title>
        <authorList>
            <person name="Anantharaman K."/>
            <person name="Brown C.T."/>
            <person name="Hug L.A."/>
            <person name="Sharon I."/>
            <person name="Castelle C.J."/>
            <person name="Probst A.J."/>
            <person name="Thomas B.C."/>
            <person name="Singh A."/>
            <person name="Wilkins M.J."/>
            <person name="Karaoz U."/>
            <person name="Brodie E.L."/>
            <person name="Williams K.H."/>
            <person name="Hubbard S.S."/>
            <person name="Banfield J.F."/>
        </authorList>
    </citation>
    <scope>NUCLEOTIDE SEQUENCE [LARGE SCALE GENOMIC DNA]</scope>
</reference>
<feature type="domain" description="Methyltransferase type 11" evidence="1">
    <location>
        <begin position="46"/>
        <end position="142"/>
    </location>
</feature>
<dbReference type="AlphaFoldDB" id="A0A1F7GI59"/>
<dbReference type="SUPFAM" id="SSF53335">
    <property type="entry name" value="S-adenosyl-L-methionine-dependent methyltransferases"/>
    <property type="match status" value="1"/>
</dbReference>
<dbReference type="CDD" id="cd02440">
    <property type="entry name" value="AdoMet_MTases"/>
    <property type="match status" value="1"/>
</dbReference>
<name>A0A1F7GI59_9BACT</name>
<dbReference type="EMBL" id="MFZH01000030">
    <property type="protein sequence ID" value="OGK18541.1"/>
    <property type="molecule type" value="Genomic_DNA"/>
</dbReference>
<dbReference type="Gene3D" id="3.40.50.150">
    <property type="entry name" value="Vaccinia Virus protein VP39"/>
    <property type="match status" value="1"/>
</dbReference>
<gene>
    <name evidence="2" type="ORF">A2799_02980</name>
</gene>
<comment type="caution">
    <text evidence="2">The sequence shown here is derived from an EMBL/GenBank/DDBJ whole genome shotgun (WGS) entry which is preliminary data.</text>
</comment>
<proteinExistence type="predicted"/>
<evidence type="ECO:0000259" key="1">
    <source>
        <dbReference type="Pfam" id="PF08241"/>
    </source>
</evidence>
<protein>
    <recommendedName>
        <fullName evidence="1">Methyltransferase type 11 domain-containing protein</fullName>
    </recommendedName>
</protein>
<dbReference type="InterPro" id="IPR013216">
    <property type="entry name" value="Methyltransf_11"/>
</dbReference>